<evidence type="ECO:0000259" key="9">
    <source>
        <dbReference type="PROSITE" id="PS50017"/>
    </source>
</evidence>
<dbReference type="Gene3D" id="2.60.220.30">
    <property type="match status" value="1"/>
</dbReference>
<dbReference type="CDD" id="cd01670">
    <property type="entry name" value="Death"/>
    <property type="match status" value="1"/>
</dbReference>
<organism evidence="12 13">
    <name type="scientific">Pocillopora damicornis</name>
    <name type="common">Cauliflower coral</name>
    <name type="synonym">Millepora damicornis</name>
    <dbReference type="NCBI Taxonomy" id="46731"/>
    <lineage>
        <taxon>Eukaryota</taxon>
        <taxon>Metazoa</taxon>
        <taxon>Cnidaria</taxon>
        <taxon>Anthozoa</taxon>
        <taxon>Hexacorallia</taxon>
        <taxon>Scleractinia</taxon>
        <taxon>Astrocoeniina</taxon>
        <taxon>Pocilloporidae</taxon>
        <taxon>Pocillopora</taxon>
    </lineage>
</organism>
<dbReference type="OrthoDB" id="5989597at2759"/>
<evidence type="ECO:0000313" key="13">
    <source>
        <dbReference type="Proteomes" id="UP000275408"/>
    </source>
</evidence>
<keyword evidence="13" id="KW-1185">Reference proteome</keyword>
<feature type="chain" id="PRO_5025099307" description="Netrin receptor UNC5" evidence="7">
    <location>
        <begin position="21"/>
        <end position="947"/>
    </location>
</feature>
<evidence type="ECO:0000256" key="6">
    <source>
        <dbReference type="PROSITE-ProRule" id="PRU00206"/>
    </source>
</evidence>
<dbReference type="STRING" id="46731.A0A3M6TH72"/>
<evidence type="ECO:0000256" key="7">
    <source>
        <dbReference type="RuleBase" id="RU367033"/>
    </source>
</evidence>
<dbReference type="SUPFAM" id="SSF47986">
    <property type="entry name" value="DEATH domain"/>
    <property type="match status" value="1"/>
</dbReference>
<accession>A0A3M6TH72</accession>
<feature type="disulfide bond" evidence="6">
    <location>
        <begin position="80"/>
        <end position="93"/>
    </location>
</feature>
<keyword evidence="7" id="KW-0393">Immunoglobulin domain</keyword>
<feature type="domain" description="Death" evidence="9">
    <location>
        <begin position="857"/>
        <end position="926"/>
    </location>
</feature>
<keyword evidence="7" id="KW-0217">Developmental protein</keyword>
<evidence type="ECO:0000256" key="4">
    <source>
        <dbReference type="ARBA" id="ARBA00023157"/>
    </source>
</evidence>
<dbReference type="InterPro" id="IPR001368">
    <property type="entry name" value="TNFR/NGFR_Cys_rich_reg"/>
</dbReference>
<proteinExistence type="inferred from homology"/>
<feature type="domain" description="ZU5" evidence="11">
    <location>
        <begin position="480"/>
        <end position="632"/>
    </location>
</feature>
<dbReference type="InterPro" id="IPR037936">
    <property type="entry name" value="UNC5A-D"/>
</dbReference>
<evidence type="ECO:0000256" key="5">
    <source>
        <dbReference type="ARBA" id="ARBA00023180"/>
    </source>
</evidence>
<gene>
    <name evidence="12" type="ORF">pdam_00020837</name>
</gene>
<dbReference type="EMBL" id="RCHS01003576">
    <property type="protein sequence ID" value="RMX40762.1"/>
    <property type="molecule type" value="Genomic_DNA"/>
</dbReference>
<dbReference type="PROSITE" id="PS00652">
    <property type="entry name" value="TNFR_NGFR_1"/>
    <property type="match status" value="1"/>
</dbReference>
<evidence type="ECO:0000256" key="3">
    <source>
        <dbReference type="ARBA" id="ARBA00022737"/>
    </source>
</evidence>
<evidence type="ECO:0000256" key="1">
    <source>
        <dbReference type="ARBA" id="ARBA00022703"/>
    </source>
</evidence>
<feature type="domain" description="TNFR-Cys" evidence="10">
    <location>
        <begin position="61"/>
        <end position="101"/>
    </location>
</feature>
<feature type="compositionally biased region" description="Polar residues" evidence="8">
    <location>
        <begin position="268"/>
        <end position="284"/>
    </location>
</feature>
<dbReference type="Gene3D" id="2.10.50.10">
    <property type="entry name" value="Tumor Necrosis Factor Receptor, subunit A, domain 2"/>
    <property type="match status" value="2"/>
</dbReference>
<feature type="region of interest" description="Disordered" evidence="8">
    <location>
        <begin position="236"/>
        <end position="299"/>
    </location>
</feature>
<dbReference type="SMART" id="SM00208">
    <property type="entry name" value="TNFR"/>
    <property type="match status" value="2"/>
</dbReference>
<dbReference type="PANTHER" id="PTHR12582">
    <property type="entry name" value="NETRIN RECEPTOR UNC5"/>
    <property type="match status" value="1"/>
</dbReference>
<comment type="similarity">
    <text evidence="7">Belongs to the unc-5 family.</text>
</comment>
<comment type="caution">
    <text evidence="12">The sequence shown here is derived from an EMBL/GenBank/DDBJ whole genome shotgun (WGS) entry which is preliminary data.</text>
</comment>
<keyword evidence="4 6" id="KW-1015">Disulfide bond</keyword>
<keyword evidence="7" id="KW-0675">Receptor</keyword>
<evidence type="ECO:0000256" key="2">
    <source>
        <dbReference type="ARBA" id="ARBA00022729"/>
    </source>
</evidence>
<keyword evidence="3" id="KW-0677">Repeat</keyword>
<sequence length="947" mass="105656">MAHEFMLFAFTLMGFHSSFSLSGTGVPFYPVSPKLINLACKKCPAGFSTVCNQNEQSRCVKCAEGTYSEHASRRGTCKRCARCGLNEFEVLPCTLTSNVVCKECSTCPPGFGVLRPCEKTKDTVCKRCPFDKDGIGIYEDTDCGRGGVEDYLVHNRSRHHEETKDRVTVVRAENPWVDGRRNPKFQHKLPVADKEADEKLIVPGVHSVSPSPPSLFSSRTPTDAIARGTFLIISPVDSLPASSPQTEKTVYDKRHPTDHEVQGDDGNIPQSLSQKTGHNSTDTANPRRISSVSSSESLNANDFGMDEELENSTKSPQAKGDGFKLGTEGVVGDNMDKEVMLPEPNSANDQEIFPHTQHWQWIVIAVVVVAVLVVASALNRLKRSKKTNGRLFVCPRSDCRRPRCMTPSDCCDSTSISSAAGSWAEEGANVIGVPVDVHESDSNQPTLHTFLPSENTIVAADVHHTTVFDVFNIRSLRYLTQAEATLDSTGGKLSAPYSDVTIAVDSGTVPEGTHQKFFFRVVYDETSLLRDIPETPDRTLISPVIECGPHDINLLKPVEITVPHCLFFDEIKKDSIAVYRCEQYSDKGTIQWEKVPSASEKNGQSKAWFTVKKDSIHIKTKTFSFWSIFACGGSKKKRATVFFSRPSPSSDLIYLRFYIYGDSEDSKKRVETRDKERFPDSWKAAKEKPCTIHNGGNNIAVKLTEIQDGWELDKTGAIQTYPFEIAYHNGFRSNDSCDFAVKPTGKNVKPFSCVLWFQQEETNKEHTIYLNPGYDLRETIPSSSNEIQPSNESSVLEETFASERREECESGQNIENGTNTVTADVTGDALRQSYASLGSNDEPVTERHLLCVHQRIARWETVLRYLGLENVRIEVLDAENRTISEKCYQGFLIWMRGERNASTRELCDALQRADCREALDQLSREGLVKEEQAKITDEKNSNNWTTV</sequence>
<dbReference type="Pfam" id="PF00791">
    <property type="entry name" value="ZU5"/>
    <property type="match status" value="1"/>
</dbReference>
<dbReference type="Pfam" id="PF00020">
    <property type="entry name" value="TNFR_c6"/>
    <property type="match status" value="1"/>
</dbReference>
<dbReference type="Pfam" id="PF00531">
    <property type="entry name" value="Death"/>
    <property type="match status" value="1"/>
</dbReference>
<comment type="subcellular location">
    <subcellularLocation>
        <location evidence="7">Cell membrane</location>
        <topology evidence="7">Single-pass type I membrane protein</topology>
    </subcellularLocation>
</comment>
<comment type="function">
    <text evidence="7">Receptor for netrin required for axon guidance. Mediates axon repulsion of neuronal growth cones in the developing nervous system upon ligand binding.</text>
</comment>
<evidence type="ECO:0000256" key="8">
    <source>
        <dbReference type="SAM" id="MobiDB-lite"/>
    </source>
</evidence>
<dbReference type="InterPro" id="IPR000488">
    <property type="entry name" value="Death_dom"/>
</dbReference>
<feature type="repeat" description="TNFR-Cys" evidence="6">
    <location>
        <begin position="61"/>
        <end position="101"/>
    </location>
</feature>
<feature type="compositionally biased region" description="Basic and acidic residues" evidence="8">
    <location>
        <begin position="249"/>
        <end position="262"/>
    </location>
</feature>
<feature type="disulfide bond" evidence="6">
    <location>
        <begin position="62"/>
        <end position="77"/>
    </location>
</feature>
<feature type="signal peptide" evidence="7">
    <location>
        <begin position="1"/>
        <end position="20"/>
    </location>
</feature>
<dbReference type="PROSITE" id="PS51145">
    <property type="entry name" value="ZU5"/>
    <property type="match status" value="1"/>
</dbReference>
<dbReference type="PROSITE" id="PS50017">
    <property type="entry name" value="DEATH_DOMAIN"/>
    <property type="match status" value="1"/>
</dbReference>
<dbReference type="SUPFAM" id="SSF57586">
    <property type="entry name" value="TNF receptor-like"/>
    <property type="match status" value="2"/>
</dbReference>
<dbReference type="InterPro" id="IPR011029">
    <property type="entry name" value="DEATH-like_dom_sf"/>
</dbReference>
<evidence type="ECO:0000313" key="12">
    <source>
        <dbReference type="EMBL" id="RMX40762.1"/>
    </source>
</evidence>
<dbReference type="PANTHER" id="PTHR12582:SF41">
    <property type="entry name" value="UNC5C-LIKE PROTEIN"/>
    <property type="match status" value="1"/>
</dbReference>
<dbReference type="GO" id="GO:0005042">
    <property type="term" value="F:netrin receptor activity"/>
    <property type="evidence" value="ECO:0007669"/>
    <property type="project" value="UniProtKB-UniRule"/>
</dbReference>
<dbReference type="Proteomes" id="UP000275408">
    <property type="component" value="Unassembled WGS sequence"/>
</dbReference>
<name>A0A3M6TH72_POCDA</name>
<dbReference type="PROSITE" id="PS50050">
    <property type="entry name" value="TNFR_NGFR_2"/>
    <property type="match status" value="1"/>
</dbReference>
<keyword evidence="5" id="KW-0325">Glycoprotein</keyword>
<evidence type="ECO:0000259" key="11">
    <source>
        <dbReference type="PROSITE" id="PS51145"/>
    </source>
</evidence>
<evidence type="ECO:0000259" key="10">
    <source>
        <dbReference type="PROSITE" id="PS50050"/>
    </source>
</evidence>
<protein>
    <recommendedName>
        <fullName evidence="7">Netrin receptor UNC5</fullName>
    </recommendedName>
</protein>
<dbReference type="GO" id="GO:0005886">
    <property type="term" value="C:plasma membrane"/>
    <property type="evidence" value="ECO:0007669"/>
    <property type="project" value="UniProtKB-SubCell"/>
</dbReference>
<dbReference type="SMART" id="SM00218">
    <property type="entry name" value="ZU5"/>
    <property type="match status" value="1"/>
</dbReference>
<feature type="disulfide bond" evidence="6">
    <location>
        <begin position="83"/>
        <end position="101"/>
    </location>
</feature>
<dbReference type="GO" id="GO:0006915">
    <property type="term" value="P:apoptotic process"/>
    <property type="evidence" value="ECO:0007669"/>
    <property type="project" value="UniProtKB-KW"/>
</dbReference>
<dbReference type="InterPro" id="IPR000906">
    <property type="entry name" value="ZU5_dom"/>
</dbReference>
<dbReference type="AlphaFoldDB" id="A0A3M6TH72"/>
<reference evidence="12 13" key="1">
    <citation type="journal article" date="2018" name="Sci. Rep.">
        <title>Comparative analysis of the Pocillopora damicornis genome highlights role of immune system in coral evolution.</title>
        <authorList>
            <person name="Cunning R."/>
            <person name="Bay R.A."/>
            <person name="Gillette P."/>
            <person name="Baker A.C."/>
            <person name="Traylor-Knowles N."/>
        </authorList>
    </citation>
    <scope>NUCLEOTIDE SEQUENCE [LARGE SCALE GENOMIC DNA]</scope>
    <source>
        <strain evidence="12">RSMAS</strain>
        <tissue evidence="12">Whole animal</tissue>
    </source>
</reference>
<keyword evidence="2 7" id="KW-0732">Signal</keyword>
<keyword evidence="1" id="KW-0053">Apoptosis</keyword>
<dbReference type="Gene3D" id="1.10.533.10">
    <property type="entry name" value="Death Domain, Fas"/>
    <property type="match status" value="1"/>
</dbReference>